<dbReference type="Pfam" id="PF12697">
    <property type="entry name" value="Abhydrolase_6"/>
    <property type="match status" value="1"/>
</dbReference>
<evidence type="ECO:0000259" key="1">
    <source>
        <dbReference type="Pfam" id="PF12697"/>
    </source>
</evidence>
<feature type="domain" description="AB hydrolase-1" evidence="1">
    <location>
        <begin position="36"/>
        <end position="266"/>
    </location>
</feature>
<dbReference type="Proteomes" id="UP000730481">
    <property type="component" value="Unassembled WGS sequence"/>
</dbReference>
<gene>
    <name evidence="2" type="ORF">FBEOM_12084</name>
</gene>
<dbReference type="GO" id="GO:0016020">
    <property type="term" value="C:membrane"/>
    <property type="evidence" value="ECO:0007669"/>
    <property type="project" value="TreeGrafter"/>
</dbReference>
<protein>
    <submittedName>
        <fullName evidence="2">Alpha beta-hydrolase</fullName>
    </submittedName>
</protein>
<dbReference type="PANTHER" id="PTHR43798">
    <property type="entry name" value="MONOACYLGLYCEROL LIPASE"/>
    <property type="match status" value="1"/>
</dbReference>
<dbReference type="OrthoDB" id="2498029at2759"/>
<dbReference type="PRINTS" id="PR00111">
    <property type="entry name" value="ABHYDROLASE"/>
</dbReference>
<dbReference type="EMBL" id="PVQB02000733">
    <property type="protein sequence ID" value="KAF4334073.1"/>
    <property type="molecule type" value="Genomic_DNA"/>
</dbReference>
<dbReference type="InterPro" id="IPR029058">
    <property type="entry name" value="AB_hydrolase_fold"/>
</dbReference>
<evidence type="ECO:0000313" key="3">
    <source>
        <dbReference type="Proteomes" id="UP000730481"/>
    </source>
</evidence>
<dbReference type="InterPro" id="IPR000073">
    <property type="entry name" value="AB_hydrolase_1"/>
</dbReference>
<dbReference type="PANTHER" id="PTHR43798:SF33">
    <property type="entry name" value="HYDROLASE, PUTATIVE (AFU_ORTHOLOGUE AFUA_2G14860)-RELATED"/>
    <property type="match status" value="1"/>
</dbReference>
<reference evidence="2" key="1">
    <citation type="journal article" date="2017" name="Mycologia">
        <title>Fusarium algeriense, sp. nov., a novel toxigenic crown rot pathogen of durum wheat from Algeria is nested in the Fusarium burgessii species complex.</title>
        <authorList>
            <person name="Laraba I."/>
            <person name="Keddad A."/>
            <person name="Boureghda H."/>
            <person name="Abdallah N."/>
            <person name="Vaughan M.M."/>
            <person name="Proctor R.H."/>
            <person name="Busman M."/>
            <person name="O'Donnell K."/>
        </authorList>
    </citation>
    <scope>NUCLEOTIDE SEQUENCE</scope>
    <source>
        <strain evidence="2">NRRL 25174</strain>
    </source>
</reference>
<dbReference type="AlphaFoldDB" id="A0A9P5A9G3"/>
<evidence type="ECO:0000313" key="2">
    <source>
        <dbReference type="EMBL" id="KAF4334073.1"/>
    </source>
</evidence>
<comment type="caution">
    <text evidence="2">The sequence shown here is derived from an EMBL/GenBank/DDBJ whole genome shotgun (WGS) entry which is preliminary data.</text>
</comment>
<name>A0A9P5A9G3_9HYPO</name>
<sequence length="276" mass="29986">MSFTTTMELIPLQEDVCLHIEKSHPTQTQADAYPAIIFLHFWGGSCKTWSPISSLIASSFPTVRIDLRGWGNSTGPADETEYSIPNLAQDIEQILARLGFQKYIIVGHSMGAKVAQAIAGRKLVAGLAGLVLLCPAPPTPLVLSNEMREQQISAYDDASNAEFVVRNVLTAKTLPDDTVQGIVKDMLKGNAYAKAAWPRYGMKEDILDLAKDISVPEIIIAGGEDQVEPVSRVKTEVSDIISGAELIVLEEVGHLALLEAPEKIAEIINSFISSRF</sequence>
<dbReference type="SUPFAM" id="SSF53474">
    <property type="entry name" value="alpha/beta-Hydrolases"/>
    <property type="match status" value="1"/>
</dbReference>
<reference evidence="2" key="2">
    <citation type="submission" date="2020-02" db="EMBL/GenBank/DDBJ databases">
        <title>Identification and distribution of gene clusters putatively required for synthesis of sphingolipid metabolism inhibitors in phylogenetically diverse species of the filamentous fungus Fusarium.</title>
        <authorList>
            <person name="Kim H.-S."/>
            <person name="Busman M."/>
            <person name="Brown D.W."/>
            <person name="Divon H."/>
            <person name="Uhlig S."/>
            <person name="Proctor R.H."/>
        </authorList>
    </citation>
    <scope>NUCLEOTIDE SEQUENCE</scope>
    <source>
        <strain evidence="2">NRRL 25174</strain>
    </source>
</reference>
<dbReference type="Gene3D" id="3.40.50.1820">
    <property type="entry name" value="alpha/beta hydrolase"/>
    <property type="match status" value="1"/>
</dbReference>
<keyword evidence="3" id="KW-1185">Reference proteome</keyword>
<proteinExistence type="predicted"/>
<organism evidence="2 3">
    <name type="scientific">Fusarium beomiforme</name>
    <dbReference type="NCBI Taxonomy" id="44412"/>
    <lineage>
        <taxon>Eukaryota</taxon>
        <taxon>Fungi</taxon>
        <taxon>Dikarya</taxon>
        <taxon>Ascomycota</taxon>
        <taxon>Pezizomycotina</taxon>
        <taxon>Sordariomycetes</taxon>
        <taxon>Hypocreomycetidae</taxon>
        <taxon>Hypocreales</taxon>
        <taxon>Nectriaceae</taxon>
        <taxon>Fusarium</taxon>
        <taxon>Fusarium burgessii species complex</taxon>
    </lineage>
</organism>
<dbReference type="InterPro" id="IPR050266">
    <property type="entry name" value="AB_hydrolase_sf"/>
</dbReference>
<accession>A0A9P5A9G3</accession>